<dbReference type="AlphaFoldDB" id="A0A2G5IBB4"/>
<sequence length="303" mass="33918">MTHCCWQALSPLHPTNSTIHFTADMHRGASKMRLSNSRMARDDLIQAPHEHHVTDCTTTVESYKSGEERQRRADAASALLDLYSGRNVPRTAAPLYTVTAAGPFALPPLDLLGTQKHPIDLSEDEETESVAPAMPVSKLPAGQDLASWDNEFLMEKHSMAELFDVDHIHPDDLGGKLFAILKRNPHTMPDDEIYQETLRCYTRRNLRYPKKGGIRKRAKLAKKFWDGEDAPKATSSTALDVPPPYNPPQYQTHAAPQLMAPPPTYSQLVEENKKLTAELQAAKAQLVEAQEELGKWRGSFRAF</sequence>
<reference evidence="2 3" key="1">
    <citation type="submission" date="2015-10" db="EMBL/GenBank/DDBJ databases">
        <title>The cercosporin biosynthetic gene cluster was horizontally transferred to several fungal lineages and shown to be expanded in Cercospora beticola based on microsynteny with recipient genomes.</title>
        <authorList>
            <person name="De Jonge R."/>
            <person name="Ebert M.K."/>
            <person name="Suttle J.C."/>
            <person name="Jurick Ii W.M."/>
            <person name="Secor G.A."/>
            <person name="Thomma B.P."/>
            <person name="Van De Peer Y."/>
            <person name="Bolton M.D."/>
        </authorList>
    </citation>
    <scope>NUCLEOTIDE SEQUENCE [LARGE SCALE GENOMIC DNA]</scope>
    <source>
        <strain evidence="2 3">09-40</strain>
    </source>
</reference>
<dbReference type="OrthoDB" id="3650743at2759"/>
<gene>
    <name evidence="2" type="ORF">CB0940_02113</name>
</gene>
<dbReference type="EMBL" id="LKMD01000100">
    <property type="protein sequence ID" value="PIB02156.1"/>
    <property type="molecule type" value="Genomic_DNA"/>
</dbReference>
<evidence type="ECO:0000313" key="2">
    <source>
        <dbReference type="EMBL" id="PIB02156.1"/>
    </source>
</evidence>
<comment type="caution">
    <text evidence="2">The sequence shown here is derived from an EMBL/GenBank/DDBJ whole genome shotgun (WGS) entry which is preliminary data.</text>
</comment>
<organism evidence="2 3">
    <name type="scientific">Cercospora beticola</name>
    <name type="common">Sugarbeet leaf spot fungus</name>
    <dbReference type="NCBI Taxonomy" id="122368"/>
    <lineage>
        <taxon>Eukaryota</taxon>
        <taxon>Fungi</taxon>
        <taxon>Dikarya</taxon>
        <taxon>Ascomycota</taxon>
        <taxon>Pezizomycotina</taxon>
        <taxon>Dothideomycetes</taxon>
        <taxon>Dothideomycetidae</taxon>
        <taxon>Mycosphaerellales</taxon>
        <taxon>Mycosphaerellaceae</taxon>
        <taxon>Cercospora</taxon>
    </lineage>
</organism>
<keyword evidence="1" id="KW-0175">Coiled coil</keyword>
<accession>A0A2G5IBB4</accession>
<evidence type="ECO:0000313" key="3">
    <source>
        <dbReference type="Proteomes" id="UP000230605"/>
    </source>
</evidence>
<evidence type="ECO:0000256" key="1">
    <source>
        <dbReference type="SAM" id="Coils"/>
    </source>
</evidence>
<protein>
    <submittedName>
        <fullName evidence="2">Uncharacterized protein</fullName>
    </submittedName>
</protein>
<proteinExistence type="predicted"/>
<dbReference type="Proteomes" id="UP000230605">
    <property type="component" value="Chromosome 1"/>
</dbReference>
<name>A0A2G5IBB4_CERBT</name>
<feature type="coiled-coil region" evidence="1">
    <location>
        <begin position="265"/>
        <end position="299"/>
    </location>
</feature>